<dbReference type="AlphaFoldDB" id="A0A6L8MS98"/>
<organism evidence="4 5">
    <name type="scientific">Duganella lactea</name>
    <dbReference type="NCBI Taxonomy" id="2692173"/>
    <lineage>
        <taxon>Bacteria</taxon>
        <taxon>Pseudomonadati</taxon>
        <taxon>Pseudomonadota</taxon>
        <taxon>Betaproteobacteria</taxon>
        <taxon>Burkholderiales</taxon>
        <taxon>Oxalobacteraceae</taxon>
        <taxon>Telluria group</taxon>
        <taxon>Duganella</taxon>
    </lineage>
</organism>
<evidence type="ECO:0000259" key="2">
    <source>
        <dbReference type="Pfam" id="PF02543"/>
    </source>
</evidence>
<dbReference type="InterPro" id="IPR043129">
    <property type="entry name" value="ATPase_NBD"/>
</dbReference>
<evidence type="ECO:0000313" key="4">
    <source>
        <dbReference type="EMBL" id="MYM84902.1"/>
    </source>
</evidence>
<sequence length="640" mass="70557">MAADDLSHDGAAVLIQDGAVVAAIEEERLNRIKHSNLFPLEAIRFCLKRAGITLDQVDEVAFYLNESYLDYLLAGHMERMGAPRPYLKARQLLGMRLQQEFGVDVTARLRFVDHHIAHAYSAFPYIPAAEALVLVMDGAGEYASGLIGRSYQGRFEKLGQLAFTQSLGWLYVSTIKFMGLKMFDEYKAMGLAPYGDPAVYRQVFQELYWLKSDGNFELASKEKLQATLARHVPSVTSSADIAQCHRDLAASLQEALETIVFHILQHWQRVTGLRHLALAGGVAHNCTMNGKILNSELFDSVFVQPAAHDAGCALGAANFVALERAPGLQIAPFEDVYWGSALPEAESLGALLSAWQPWVESRLSADVVAETAQMIADGEVLGWVQGNSEFGPRALGNRSIIADPRPEQNRSRINFMVKKREGFRPFAPSVTEQAANEYFEMKSPRLPYMSYVIKVHEAWRSRLGAISHVDGTARVQTVSATSNPRYWSLLNAVGKLTGVPMLLNTSFNNNVEPIVDSAADALACFLTTDLDRLVIGDYIISKRSGDRVMKLRQSRLTLVAHASLRLGANGTPVAMTSALSAQSLALEPNTAQLLLAAERQPHIALGQLVHWDDAVWQQVGAQLYTLWEKRLIQIQPAVSA</sequence>
<dbReference type="PANTHER" id="PTHR34847">
    <property type="entry name" value="NODULATION PROTEIN U"/>
    <property type="match status" value="1"/>
</dbReference>
<dbReference type="Proteomes" id="UP000474565">
    <property type="component" value="Unassembled WGS sequence"/>
</dbReference>
<dbReference type="Pfam" id="PF02543">
    <property type="entry name" value="Carbam_trans_N"/>
    <property type="match status" value="1"/>
</dbReference>
<reference evidence="4 5" key="1">
    <citation type="submission" date="2019-12" db="EMBL/GenBank/DDBJ databases">
        <title>Novel species isolated from a subtropical stream in China.</title>
        <authorList>
            <person name="Lu H."/>
        </authorList>
    </citation>
    <scope>NUCLEOTIDE SEQUENCE [LARGE SCALE GENOMIC DNA]</scope>
    <source>
        <strain evidence="4 5">FT50W</strain>
    </source>
</reference>
<dbReference type="EMBL" id="WWCP01000042">
    <property type="protein sequence ID" value="MYM84902.1"/>
    <property type="molecule type" value="Genomic_DNA"/>
</dbReference>
<dbReference type="Pfam" id="PF16861">
    <property type="entry name" value="Carbam_trans_C"/>
    <property type="match status" value="1"/>
</dbReference>
<dbReference type="Gene3D" id="3.90.870.20">
    <property type="entry name" value="Carbamoyltransferase, C-terminal domain"/>
    <property type="match status" value="1"/>
</dbReference>
<comment type="similarity">
    <text evidence="1">Belongs to the NodU/CmcH family.</text>
</comment>
<dbReference type="Gene3D" id="3.30.420.40">
    <property type="match status" value="2"/>
</dbReference>
<name>A0A6L8MS98_9BURK</name>
<evidence type="ECO:0000259" key="3">
    <source>
        <dbReference type="Pfam" id="PF16861"/>
    </source>
</evidence>
<dbReference type="InterPro" id="IPR031730">
    <property type="entry name" value="Carbam_trans_C"/>
</dbReference>
<dbReference type="InterPro" id="IPR038152">
    <property type="entry name" value="Carbam_trans_C_sf"/>
</dbReference>
<dbReference type="PANTHER" id="PTHR34847:SF1">
    <property type="entry name" value="NODULATION PROTEIN U"/>
    <property type="match status" value="1"/>
</dbReference>
<dbReference type="SUPFAM" id="SSF53067">
    <property type="entry name" value="Actin-like ATPase domain"/>
    <property type="match status" value="1"/>
</dbReference>
<protein>
    <submittedName>
        <fullName evidence="4">Nodulation protein</fullName>
    </submittedName>
</protein>
<evidence type="ECO:0000256" key="1">
    <source>
        <dbReference type="ARBA" id="ARBA00006129"/>
    </source>
</evidence>
<dbReference type="GO" id="GO:0003824">
    <property type="term" value="F:catalytic activity"/>
    <property type="evidence" value="ECO:0007669"/>
    <property type="project" value="InterPro"/>
</dbReference>
<comment type="caution">
    <text evidence="4">The sequence shown here is derived from an EMBL/GenBank/DDBJ whole genome shotgun (WGS) entry which is preliminary data.</text>
</comment>
<dbReference type="InterPro" id="IPR003696">
    <property type="entry name" value="Carbtransf_dom"/>
</dbReference>
<dbReference type="RefSeq" id="WP_161021312.1">
    <property type="nucleotide sequence ID" value="NZ_WWCP01000042.1"/>
</dbReference>
<proteinExistence type="inferred from homology"/>
<gene>
    <name evidence="4" type="ORF">GTP44_23510</name>
</gene>
<feature type="domain" description="Carbamoyltransferase C-terminal" evidence="3">
    <location>
        <begin position="372"/>
        <end position="542"/>
    </location>
</feature>
<evidence type="ECO:0000313" key="5">
    <source>
        <dbReference type="Proteomes" id="UP000474565"/>
    </source>
</evidence>
<dbReference type="InterPro" id="IPR051338">
    <property type="entry name" value="NodU/CmcH_Carbamoyltrnsfr"/>
</dbReference>
<feature type="domain" description="Carbamoyltransferase" evidence="2">
    <location>
        <begin position="7"/>
        <end position="317"/>
    </location>
</feature>
<accession>A0A6L8MS98</accession>